<keyword evidence="3 4" id="KW-0408">Iron</keyword>
<dbReference type="Pfam" id="PF10048">
    <property type="entry name" value="DUF2282"/>
    <property type="match status" value="1"/>
</dbReference>
<feature type="chain" id="PRO_5002109675" description="Cytochrome c domain-containing protein" evidence="5">
    <location>
        <begin position="31"/>
        <end position="478"/>
    </location>
</feature>
<protein>
    <recommendedName>
        <fullName evidence="6">Cytochrome c domain-containing protein</fullName>
    </recommendedName>
</protein>
<dbReference type="PANTHER" id="PTHR23150">
    <property type="entry name" value="SULFATASE MODIFYING FACTOR 1, 2"/>
    <property type="match status" value="1"/>
</dbReference>
<dbReference type="AlphaFoldDB" id="A0A0B6RS19"/>
<sequence>MKAASPAQQALIRAALTAVCAGAVVPLAHATGAGSQEVCYGVAAAGHNDCADTTCFHLCSGLSQHDRDPTEWTMVPKGTCTQLGGKVAAAPLACTPAASSAAQDADAPAGEALYAHGDAARAIPACAACHGPAGDSTTPAYPRLGGQYADYLDTQLRAFRGGARNNPVMTTAAHALTDADIANLSLYLAAQVPAIGQGGAGAGGGTLRAASAGKPFRDCRDCPEVVPLPPGRFVMGSPRAEAGRFRNERQHVVDIGHAFAIGRFDVSFAEWDACVRDHGCRGYRPADDGHGRDTLPVVNVEWEDVQAYLAWLTQKTGARYRLPSEAEWEYAARGGTATARWWGDGMARENANYGPDTCVQQTNCGGFAAGADKWVTASPVGSFAPNPFGLYDMLGNVWQWTADCWHDDYAGAPADGSAWDAASCGRRAIRGGSWSNVPAFVRAASRAAVPSTVRRGYLGFRVVRELPAQGAGALANAP</sequence>
<dbReference type="SUPFAM" id="SSF56436">
    <property type="entry name" value="C-type lectin-like"/>
    <property type="match status" value="1"/>
</dbReference>
<evidence type="ECO:0000259" key="6">
    <source>
        <dbReference type="PROSITE" id="PS51007"/>
    </source>
</evidence>
<dbReference type="KEGG" id="bgp:BGL_1c04220"/>
<dbReference type="RefSeq" id="WP_052498246.1">
    <property type="nucleotide sequence ID" value="NZ_CP002580.1"/>
</dbReference>
<dbReference type="SUPFAM" id="SSF46626">
    <property type="entry name" value="Cytochrome c"/>
    <property type="match status" value="1"/>
</dbReference>
<dbReference type="GO" id="GO:0009055">
    <property type="term" value="F:electron transfer activity"/>
    <property type="evidence" value="ECO:0007669"/>
    <property type="project" value="InterPro"/>
</dbReference>
<keyword evidence="5" id="KW-0732">Signal</keyword>
<dbReference type="PROSITE" id="PS51007">
    <property type="entry name" value="CYTC"/>
    <property type="match status" value="1"/>
</dbReference>
<evidence type="ECO:0000313" key="7">
    <source>
        <dbReference type="EMBL" id="AJK44964.1"/>
    </source>
</evidence>
<dbReference type="Proteomes" id="UP000031838">
    <property type="component" value="Chromosome 1"/>
</dbReference>
<dbReference type="InterPro" id="IPR005532">
    <property type="entry name" value="SUMF_dom"/>
</dbReference>
<evidence type="ECO:0000256" key="4">
    <source>
        <dbReference type="PROSITE-ProRule" id="PRU00433"/>
    </source>
</evidence>
<dbReference type="InterPro" id="IPR016187">
    <property type="entry name" value="CTDL_fold"/>
</dbReference>
<dbReference type="HOGENOM" id="CLU_570709_0_0_4"/>
<dbReference type="InterPro" id="IPR042095">
    <property type="entry name" value="SUMF_sf"/>
</dbReference>
<evidence type="ECO:0000256" key="5">
    <source>
        <dbReference type="SAM" id="SignalP"/>
    </source>
</evidence>
<name>A0A0B6RS19_BURPL</name>
<dbReference type="Pfam" id="PF00034">
    <property type="entry name" value="Cytochrom_C"/>
    <property type="match status" value="1"/>
</dbReference>
<evidence type="ECO:0000256" key="3">
    <source>
        <dbReference type="ARBA" id="ARBA00023004"/>
    </source>
</evidence>
<dbReference type="InterPro" id="IPR051043">
    <property type="entry name" value="Sulfatase_Mod_Factor_Kinase"/>
</dbReference>
<evidence type="ECO:0000256" key="1">
    <source>
        <dbReference type="ARBA" id="ARBA00022617"/>
    </source>
</evidence>
<dbReference type="InterPro" id="IPR036909">
    <property type="entry name" value="Cyt_c-like_dom_sf"/>
</dbReference>
<feature type="domain" description="Cytochrome c" evidence="6">
    <location>
        <begin position="105"/>
        <end position="192"/>
    </location>
</feature>
<dbReference type="InterPro" id="IPR009056">
    <property type="entry name" value="Cyt_c-like_dom"/>
</dbReference>
<keyword evidence="8" id="KW-1185">Reference proteome</keyword>
<dbReference type="GO" id="GO:0020037">
    <property type="term" value="F:heme binding"/>
    <property type="evidence" value="ECO:0007669"/>
    <property type="project" value="InterPro"/>
</dbReference>
<organism evidence="7 8">
    <name type="scientific">Burkholderia plantarii</name>
    <dbReference type="NCBI Taxonomy" id="41899"/>
    <lineage>
        <taxon>Bacteria</taxon>
        <taxon>Pseudomonadati</taxon>
        <taxon>Pseudomonadota</taxon>
        <taxon>Betaproteobacteria</taxon>
        <taxon>Burkholderiales</taxon>
        <taxon>Burkholderiaceae</taxon>
        <taxon>Burkholderia</taxon>
    </lineage>
</organism>
<feature type="signal peptide" evidence="5">
    <location>
        <begin position="1"/>
        <end position="30"/>
    </location>
</feature>
<keyword evidence="1 4" id="KW-0349">Heme</keyword>
<dbReference type="GO" id="GO:0120147">
    <property type="term" value="F:formylglycine-generating oxidase activity"/>
    <property type="evidence" value="ECO:0007669"/>
    <property type="project" value="TreeGrafter"/>
</dbReference>
<dbReference type="GO" id="GO:0046872">
    <property type="term" value="F:metal ion binding"/>
    <property type="evidence" value="ECO:0007669"/>
    <property type="project" value="UniProtKB-KW"/>
</dbReference>
<dbReference type="PANTHER" id="PTHR23150:SF35">
    <property type="entry name" value="BLL6746 PROTEIN"/>
    <property type="match status" value="1"/>
</dbReference>
<reference evidence="8" key="1">
    <citation type="submission" date="2011-03" db="EMBL/GenBank/DDBJ databases">
        <authorList>
            <person name="Voget S."/>
            <person name="Streit W.R."/>
            <person name="Jaeger K.E."/>
            <person name="Daniel R."/>
        </authorList>
    </citation>
    <scope>NUCLEOTIDE SEQUENCE [LARGE SCALE GENOMIC DNA]</scope>
    <source>
        <strain evidence="8">PG1</strain>
    </source>
</reference>
<dbReference type="EMBL" id="CP002580">
    <property type="protein sequence ID" value="AJK44964.1"/>
    <property type="molecule type" value="Genomic_DNA"/>
</dbReference>
<proteinExistence type="predicted"/>
<dbReference type="Gene3D" id="3.90.1580.10">
    <property type="entry name" value="paralog of FGE (formylglycine-generating enzyme)"/>
    <property type="match status" value="1"/>
</dbReference>
<dbReference type="InterPro" id="IPR018740">
    <property type="entry name" value="DUF2282_membr"/>
</dbReference>
<evidence type="ECO:0000313" key="8">
    <source>
        <dbReference type="Proteomes" id="UP000031838"/>
    </source>
</evidence>
<dbReference type="Gene3D" id="1.10.760.10">
    <property type="entry name" value="Cytochrome c-like domain"/>
    <property type="match status" value="1"/>
</dbReference>
<reference evidence="7 8" key="2">
    <citation type="journal article" date="2016" name="Appl. Microbiol. Biotechnol.">
        <title>Mutations improving production and secretion of extracellular lipase by Burkholderia glumae PG1.</title>
        <authorList>
            <person name="Knapp A."/>
            <person name="Voget S."/>
            <person name="Gao R."/>
            <person name="Zaburannyi N."/>
            <person name="Krysciak D."/>
            <person name="Breuer M."/>
            <person name="Hauer B."/>
            <person name="Streit W.R."/>
            <person name="Muller R."/>
            <person name="Daniel R."/>
            <person name="Jaeger K.E."/>
        </authorList>
    </citation>
    <scope>NUCLEOTIDE SEQUENCE [LARGE SCALE GENOMIC DNA]</scope>
    <source>
        <strain evidence="7 8">PG1</strain>
    </source>
</reference>
<evidence type="ECO:0000256" key="2">
    <source>
        <dbReference type="ARBA" id="ARBA00022723"/>
    </source>
</evidence>
<keyword evidence="2 4" id="KW-0479">Metal-binding</keyword>
<gene>
    <name evidence="7" type="ORF">BGL_1c04220</name>
</gene>
<accession>A0A0B6RS19</accession>
<dbReference type="Pfam" id="PF03781">
    <property type="entry name" value="FGE-sulfatase"/>
    <property type="match status" value="1"/>
</dbReference>